<dbReference type="AlphaFoldDB" id="A0A6F8VBZ6"/>
<evidence type="ECO:0000256" key="7">
    <source>
        <dbReference type="ARBA" id="ARBA00023237"/>
    </source>
</evidence>
<evidence type="ECO:0000256" key="9">
    <source>
        <dbReference type="SAM" id="SignalP"/>
    </source>
</evidence>
<dbReference type="GO" id="GO:0015288">
    <property type="term" value="F:porin activity"/>
    <property type="evidence" value="ECO:0007669"/>
    <property type="project" value="TreeGrafter"/>
</dbReference>
<comment type="subcellular location">
    <subcellularLocation>
        <location evidence="1">Cell outer membrane</location>
    </subcellularLocation>
</comment>
<organism evidence="10 11">
    <name type="scientific">Sulfurimicrobium lacus</name>
    <dbReference type="NCBI Taxonomy" id="2715678"/>
    <lineage>
        <taxon>Bacteria</taxon>
        <taxon>Pseudomonadati</taxon>
        <taxon>Pseudomonadota</taxon>
        <taxon>Betaproteobacteria</taxon>
        <taxon>Nitrosomonadales</taxon>
        <taxon>Sulfuricellaceae</taxon>
        <taxon>Sulfurimicrobium</taxon>
    </lineage>
</organism>
<evidence type="ECO:0000313" key="11">
    <source>
        <dbReference type="Proteomes" id="UP000502260"/>
    </source>
</evidence>
<sequence>MKTSLFLPKELAALLLALVAVCGPAAAGELGDVLRAALDHPAVGARNRQVEGAQDDLSAATAQYLGRGSLIADRTRYEGQRVVGIYVPGQTAPLYKDDAIIRYGVSYALPVDVFGVIAASREKLKNNLAAAELLARQETLLRLHQAGNAYVRKQALQVQANALRIQRERVEASAERVRKEAELGRAAEIDVRLAQSEVARISADEARLKGILGETRADLIDASGIDPETGSLRIPVPEWNPLDADATLSARLAERRARAAEAGASEVRRNLLPTFSLGADYYNNKGGGGDMDTWSLMGRVSIPLDPGAYLRSSAEGARALAAEDDRRAALRAARHQIAALQSAYDSARADAEALEKEIAYRSEVVEVDQERWRLGAQTLENLLRQRRDLLDAQYRFADARARAAAAWSSAQVLAGTPPDTYIAQWDKP</sequence>
<evidence type="ECO:0000256" key="3">
    <source>
        <dbReference type="ARBA" id="ARBA00022448"/>
    </source>
</evidence>
<keyword evidence="7" id="KW-0998">Cell outer membrane</keyword>
<evidence type="ECO:0000256" key="6">
    <source>
        <dbReference type="ARBA" id="ARBA00023136"/>
    </source>
</evidence>
<reference evidence="11" key="1">
    <citation type="submission" date="2020-03" db="EMBL/GenBank/DDBJ databases">
        <title>Complete genome sequence of sulfur-oxidizing bacterium skT11.</title>
        <authorList>
            <person name="Kanda M."/>
            <person name="Kojima H."/>
            <person name="Fukui M."/>
        </authorList>
    </citation>
    <scope>NUCLEOTIDE SEQUENCE [LARGE SCALE GENOMIC DNA]</scope>
    <source>
        <strain evidence="11">skT11</strain>
    </source>
</reference>
<dbReference type="Pfam" id="PF02321">
    <property type="entry name" value="OEP"/>
    <property type="match status" value="1"/>
</dbReference>
<feature type="chain" id="PRO_5026140456" description="Transporter" evidence="9">
    <location>
        <begin position="28"/>
        <end position="428"/>
    </location>
</feature>
<proteinExistence type="inferred from homology"/>
<evidence type="ECO:0000256" key="2">
    <source>
        <dbReference type="ARBA" id="ARBA00007613"/>
    </source>
</evidence>
<keyword evidence="4" id="KW-1134">Transmembrane beta strand</keyword>
<dbReference type="Proteomes" id="UP000502260">
    <property type="component" value="Chromosome"/>
</dbReference>
<dbReference type="PANTHER" id="PTHR30026">
    <property type="entry name" value="OUTER MEMBRANE PROTEIN TOLC"/>
    <property type="match status" value="1"/>
</dbReference>
<protein>
    <recommendedName>
        <fullName evidence="12">Transporter</fullName>
    </recommendedName>
</protein>
<evidence type="ECO:0000256" key="8">
    <source>
        <dbReference type="SAM" id="Coils"/>
    </source>
</evidence>
<feature type="coiled-coil region" evidence="8">
    <location>
        <begin position="121"/>
        <end position="180"/>
    </location>
</feature>
<keyword evidence="6" id="KW-0472">Membrane</keyword>
<accession>A0A6F8VBZ6</accession>
<dbReference type="KEGG" id="slac:SKTS_22490"/>
<evidence type="ECO:0000313" key="10">
    <source>
        <dbReference type="EMBL" id="BCB27363.1"/>
    </source>
</evidence>
<dbReference type="RefSeq" id="WP_173064844.1">
    <property type="nucleotide sequence ID" value="NZ_AP022853.1"/>
</dbReference>
<keyword evidence="5" id="KW-0812">Transmembrane</keyword>
<dbReference type="SUPFAM" id="SSF56954">
    <property type="entry name" value="Outer membrane efflux proteins (OEP)"/>
    <property type="match status" value="1"/>
</dbReference>
<keyword evidence="3" id="KW-0813">Transport</keyword>
<keyword evidence="11" id="KW-1185">Reference proteome</keyword>
<feature type="coiled-coil region" evidence="8">
    <location>
        <begin position="330"/>
        <end position="357"/>
    </location>
</feature>
<gene>
    <name evidence="10" type="ORF">SKTS_22490</name>
</gene>
<dbReference type="PANTHER" id="PTHR30026:SF20">
    <property type="entry name" value="OUTER MEMBRANE PROTEIN TOLC"/>
    <property type="match status" value="1"/>
</dbReference>
<dbReference type="EMBL" id="AP022853">
    <property type="protein sequence ID" value="BCB27363.1"/>
    <property type="molecule type" value="Genomic_DNA"/>
</dbReference>
<evidence type="ECO:0000256" key="4">
    <source>
        <dbReference type="ARBA" id="ARBA00022452"/>
    </source>
</evidence>
<dbReference type="GO" id="GO:0015562">
    <property type="term" value="F:efflux transmembrane transporter activity"/>
    <property type="evidence" value="ECO:0007669"/>
    <property type="project" value="InterPro"/>
</dbReference>
<evidence type="ECO:0000256" key="1">
    <source>
        <dbReference type="ARBA" id="ARBA00004442"/>
    </source>
</evidence>
<name>A0A6F8VBZ6_9PROT</name>
<comment type="similarity">
    <text evidence="2">Belongs to the outer membrane factor (OMF) (TC 1.B.17) family.</text>
</comment>
<dbReference type="InterPro" id="IPR051906">
    <property type="entry name" value="TolC-like"/>
</dbReference>
<dbReference type="GO" id="GO:0009279">
    <property type="term" value="C:cell outer membrane"/>
    <property type="evidence" value="ECO:0007669"/>
    <property type="project" value="UniProtKB-SubCell"/>
</dbReference>
<keyword evidence="9" id="KW-0732">Signal</keyword>
<dbReference type="Gene3D" id="1.20.1600.10">
    <property type="entry name" value="Outer membrane efflux proteins (OEP)"/>
    <property type="match status" value="1"/>
</dbReference>
<dbReference type="GO" id="GO:1990281">
    <property type="term" value="C:efflux pump complex"/>
    <property type="evidence" value="ECO:0007669"/>
    <property type="project" value="TreeGrafter"/>
</dbReference>
<feature type="signal peptide" evidence="9">
    <location>
        <begin position="1"/>
        <end position="27"/>
    </location>
</feature>
<evidence type="ECO:0008006" key="12">
    <source>
        <dbReference type="Google" id="ProtNLM"/>
    </source>
</evidence>
<dbReference type="InterPro" id="IPR003423">
    <property type="entry name" value="OMP_efflux"/>
</dbReference>
<evidence type="ECO:0000256" key="5">
    <source>
        <dbReference type="ARBA" id="ARBA00022692"/>
    </source>
</evidence>
<keyword evidence="8" id="KW-0175">Coiled coil</keyword>